<evidence type="ECO:0000313" key="2">
    <source>
        <dbReference type="EMBL" id="CEG08734.1"/>
    </source>
</evidence>
<reference evidence="2 3" key="1">
    <citation type="journal article" date="2014" name="Genome Announc.">
        <title>Genome Sequence of Afipia felis Strain 76713, Isolated in Hospital Water Using an Amoeba Co-Culture Procedure.</title>
        <authorList>
            <person name="Benamar S."/>
            <person name="La Scola B."/>
            <person name="Croce O."/>
        </authorList>
    </citation>
    <scope>NUCLEOTIDE SEQUENCE [LARGE SCALE GENOMIC DNA]</scope>
    <source>
        <strain evidence="2 3">76713</strain>
    </source>
</reference>
<proteinExistence type="predicted"/>
<evidence type="ECO:0000313" key="3">
    <source>
        <dbReference type="Proteomes" id="UP000035762"/>
    </source>
</evidence>
<gene>
    <name evidence="2" type="ORF">BN961_02152</name>
</gene>
<protein>
    <submittedName>
        <fullName evidence="2">Uncharacterized protein</fullName>
    </submittedName>
</protein>
<dbReference type="Proteomes" id="UP000035762">
    <property type="component" value="Unassembled WGS sequence"/>
</dbReference>
<dbReference type="EMBL" id="CCAZ020000001">
    <property type="protein sequence ID" value="CEG08734.1"/>
    <property type="molecule type" value="Genomic_DNA"/>
</dbReference>
<accession>A0A090MSZ2</accession>
<name>A0A090MSZ2_AFIFE</name>
<feature type="region of interest" description="Disordered" evidence="1">
    <location>
        <begin position="116"/>
        <end position="138"/>
    </location>
</feature>
<comment type="caution">
    <text evidence="2">The sequence shown here is derived from an EMBL/GenBank/DDBJ whole genome shotgun (WGS) entry which is preliminary data.</text>
</comment>
<dbReference type="AlphaFoldDB" id="A0A090MSZ2"/>
<sequence>MSRWFRFYDDAVNDPKVQRLPGEKFKAWINLLCLASQNDGALPCLADIAFGLRMSEEAASVLLDEFCALGLMDPVEVENASMSYEPHNWKGRQFKSDNSTGRVKRFRNGQCNVSETVASSNDETPTETEAESDTETNKQIVRLPARDDDWPFNYRELFWASYPHKVGKTDALAKLDRARKRGVSWKKIVTSLAAYVQSKPPDRPWCNPATWINQGRWDDEPQNFSPQRRVVDV</sequence>
<dbReference type="STRING" id="1035.BN961_02152"/>
<keyword evidence="3" id="KW-1185">Reference proteome</keyword>
<feature type="compositionally biased region" description="Acidic residues" evidence="1">
    <location>
        <begin position="124"/>
        <end position="134"/>
    </location>
</feature>
<organism evidence="2 3">
    <name type="scientific">Afipia felis</name>
    <name type="common">Cat scratch disease bacillus</name>
    <dbReference type="NCBI Taxonomy" id="1035"/>
    <lineage>
        <taxon>Bacteria</taxon>
        <taxon>Pseudomonadati</taxon>
        <taxon>Pseudomonadota</taxon>
        <taxon>Alphaproteobacteria</taxon>
        <taxon>Hyphomicrobiales</taxon>
        <taxon>Nitrobacteraceae</taxon>
        <taxon>Afipia</taxon>
    </lineage>
</organism>
<evidence type="ECO:0000256" key="1">
    <source>
        <dbReference type="SAM" id="MobiDB-lite"/>
    </source>
</evidence>